<feature type="transmembrane region" description="Helical" evidence="10">
    <location>
        <begin position="197"/>
        <end position="215"/>
    </location>
</feature>
<dbReference type="eggNOG" id="KOG3659">
    <property type="taxonomic scope" value="Eukaryota"/>
</dbReference>
<dbReference type="EMBL" id="GL379821">
    <property type="protein sequence ID" value="EGT47793.1"/>
    <property type="molecule type" value="Genomic_DNA"/>
</dbReference>
<dbReference type="PANTHER" id="PTHR11616">
    <property type="entry name" value="SODIUM/CHLORIDE DEPENDENT TRANSPORTER"/>
    <property type="match status" value="1"/>
</dbReference>
<evidence type="ECO:0000256" key="1">
    <source>
        <dbReference type="ARBA" id="ARBA00004141"/>
    </source>
</evidence>
<feature type="transmembrane region" description="Helical" evidence="10">
    <location>
        <begin position="622"/>
        <end position="644"/>
    </location>
</feature>
<accession>G0MYN0</accession>
<keyword evidence="5 10" id="KW-1133">Transmembrane helix</keyword>
<keyword evidence="6 10" id="KW-0472">Membrane</keyword>
<dbReference type="InParanoid" id="G0MYN0"/>
<feature type="transmembrane region" description="Helical" evidence="10">
    <location>
        <begin position="535"/>
        <end position="553"/>
    </location>
</feature>
<dbReference type="GO" id="GO:0043005">
    <property type="term" value="C:neuron projection"/>
    <property type="evidence" value="ECO:0007669"/>
    <property type="project" value="TreeGrafter"/>
</dbReference>
<evidence type="ECO:0000256" key="6">
    <source>
        <dbReference type="ARBA" id="ARBA00023136"/>
    </source>
</evidence>
<dbReference type="OrthoDB" id="5791184at2759"/>
<keyword evidence="8" id="KW-1015">Disulfide bond</keyword>
<protein>
    <submittedName>
        <fullName evidence="11">Uncharacterized protein</fullName>
    </submittedName>
</protein>
<evidence type="ECO:0000256" key="10">
    <source>
        <dbReference type="SAM" id="Phobius"/>
    </source>
</evidence>
<evidence type="ECO:0000256" key="8">
    <source>
        <dbReference type="PIRSR" id="PIRSR600175-2"/>
    </source>
</evidence>
<feature type="compositionally biased region" description="Basic and acidic residues" evidence="9">
    <location>
        <begin position="694"/>
        <end position="714"/>
    </location>
</feature>
<feature type="region of interest" description="Disordered" evidence="9">
    <location>
        <begin position="63"/>
        <end position="85"/>
    </location>
</feature>
<keyword evidence="3 10" id="KW-0812">Transmembrane</keyword>
<keyword evidence="7" id="KW-0479">Metal-binding</keyword>
<feature type="disulfide bond" evidence="8">
    <location>
        <begin position="240"/>
        <end position="248"/>
    </location>
</feature>
<feature type="region of interest" description="Disordered" evidence="9">
    <location>
        <begin position="21"/>
        <end position="40"/>
    </location>
</feature>
<gene>
    <name evidence="11" type="ORF">CAEBREN_20713</name>
</gene>
<dbReference type="PROSITE" id="PS50267">
    <property type="entry name" value="NA_NEUROTRAN_SYMP_3"/>
    <property type="match status" value="1"/>
</dbReference>
<comment type="subcellular location">
    <subcellularLocation>
        <location evidence="1">Membrane</location>
        <topology evidence="1">Multi-pass membrane protein</topology>
    </subcellularLocation>
</comment>
<dbReference type="Proteomes" id="UP000008068">
    <property type="component" value="Unassembled WGS sequence"/>
</dbReference>
<dbReference type="SUPFAM" id="SSF161070">
    <property type="entry name" value="SNF-like"/>
    <property type="match status" value="1"/>
</dbReference>
<feature type="binding site" evidence="7">
    <location>
        <position position="138"/>
    </location>
    <ligand>
        <name>Na(+)</name>
        <dbReference type="ChEBI" id="CHEBI:29101"/>
        <label>1</label>
    </ligand>
</feature>
<feature type="transmembrane region" description="Helical" evidence="10">
    <location>
        <begin position="423"/>
        <end position="446"/>
    </location>
</feature>
<evidence type="ECO:0000256" key="7">
    <source>
        <dbReference type="PIRSR" id="PIRSR600175-1"/>
    </source>
</evidence>
<dbReference type="PANTHER" id="PTHR11616:SF166">
    <property type="entry name" value="SODIUM-AND CHLORIDE-DEPENDENT GLYCINE TRANSPORTER 2"/>
    <property type="match status" value="1"/>
</dbReference>
<sequence>MGIIYLYFFVEVTSMIRKRLVKSNSGSASDKNDRKESKNEANMIQAEIEFNIIYGYDRKRKRKRRADSTESSSENPDNVEKFDNEEDVAISPAGNPIVDPTKIEGEELEHEIGARNVSRPSTYRQLSLLLSCVTLLKNNMVFIECFFNHGGVYFFIPYFIVLFVLGVPMAIFELALAQFSSCPTNKMFLKMAPMLGGIPYLILFLRSIYTVYIAFEPRFLLYFYKSLTTVVTGDDSWISCDTYSGVRCYDPRVSCKINEFQLNGKCIVDKHIDGLKTLQDYGILSYFGIREQRLISLIPAQIYKEIHSLDLLDNILVALVFLLLAGFITYKGHRFFASVAGFFVFLPIIGMIPVVSLVYYDVGSRKKQFFDELIVTNNIGKIFQMAAWLNAARVSVKTVYIADGTLMALGSMADFRHNFVKDAILLAASGASYRILLCFGILPILYVGNELLFPFAKKVYSDGELIQFHAIELFFSALPSYAIPGISHTILFFAYAFLFGTINVAVLAYQVITFETLIDTFHHFFPRLLYLKQKIVKVCIIMATVTILMFFYICGLPYRKYSVGYKYELDIDDYVVALVSTTVFIQLISVSIVYGHKRILINVLTMLKFHPKTYKLVERCRIFLYLMWSIVLPLSCLLSMLSIVVKKYRICTWQQFLYASIFAFPIMYLARKLTVYLMNKKEVSDLSQTHRWKPSNEGHAREVEHDERASGVLN</sequence>
<name>G0MYN0_CAEBE</name>
<dbReference type="GO" id="GO:0005886">
    <property type="term" value="C:plasma membrane"/>
    <property type="evidence" value="ECO:0007669"/>
    <property type="project" value="TreeGrafter"/>
</dbReference>
<dbReference type="InterPro" id="IPR037272">
    <property type="entry name" value="SNS_sf"/>
</dbReference>
<feature type="region of interest" description="Disordered" evidence="9">
    <location>
        <begin position="688"/>
        <end position="714"/>
    </location>
</feature>
<keyword evidence="12" id="KW-1185">Reference proteome</keyword>
<dbReference type="FunCoup" id="G0MYN0">
    <property type="interactions" value="1654"/>
</dbReference>
<evidence type="ECO:0000313" key="11">
    <source>
        <dbReference type="EMBL" id="EGT47793.1"/>
    </source>
</evidence>
<feature type="compositionally biased region" description="Basic and acidic residues" evidence="9">
    <location>
        <begin position="30"/>
        <end position="39"/>
    </location>
</feature>
<feature type="transmembrane region" description="Helical" evidence="10">
    <location>
        <begin position="490"/>
        <end position="512"/>
    </location>
</feature>
<dbReference type="GO" id="GO:0005332">
    <property type="term" value="F:gamma-aminobutyric acid:sodium:chloride symporter activity"/>
    <property type="evidence" value="ECO:0007669"/>
    <property type="project" value="TreeGrafter"/>
</dbReference>
<evidence type="ECO:0000256" key="4">
    <source>
        <dbReference type="ARBA" id="ARBA00022847"/>
    </source>
</evidence>
<dbReference type="AlphaFoldDB" id="G0MYN0"/>
<evidence type="ECO:0000256" key="5">
    <source>
        <dbReference type="ARBA" id="ARBA00022989"/>
    </source>
</evidence>
<feature type="transmembrane region" description="Helical" evidence="10">
    <location>
        <begin position="336"/>
        <end position="360"/>
    </location>
</feature>
<dbReference type="PRINTS" id="PR00176">
    <property type="entry name" value="NANEUSMPORT"/>
</dbReference>
<dbReference type="HOGENOM" id="CLU_387922_0_0_1"/>
<dbReference type="Pfam" id="PF00209">
    <property type="entry name" value="SNF"/>
    <property type="match status" value="1"/>
</dbReference>
<feature type="transmembrane region" description="Helical" evidence="10">
    <location>
        <begin position="574"/>
        <end position="594"/>
    </location>
</feature>
<evidence type="ECO:0000256" key="9">
    <source>
        <dbReference type="SAM" id="MobiDB-lite"/>
    </source>
</evidence>
<keyword evidence="2" id="KW-0813">Transport</keyword>
<dbReference type="InterPro" id="IPR000175">
    <property type="entry name" value="Na/ntran_symport"/>
</dbReference>
<keyword evidence="7" id="KW-0915">Sodium</keyword>
<dbReference type="STRING" id="135651.G0MYN0"/>
<feature type="transmembrane region" description="Helical" evidence="10">
    <location>
        <begin position="656"/>
        <end position="678"/>
    </location>
</feature>
<proteinExistence type="predicted"/>
<reference evidence="12" key="1">
    <citation type="submission" date="2011-07" db="EMBL/GenBank/DDBJ databases">
        <authorList>
            <consortium name="Caenorhabditis brenneri Sequencing and Analysis Consortium"/>
            <person name="Wilson R.K."/>
        </authorList>
    </citation>
    <scope>NUCLEOTIDE SEQUENCE [LARGE SCALE GENOMIC DNA]</scope>
    <source>
        <strain evidence="12">PB2801</strain>
    </source>
</reference>
<evidence type="ECO:0000313" key="12">
    <source>
        <dbReference type="Proteomes" id="UP000008068"/>
    </source>
</evidence>
<dbReference type="GO" id="GO:0046872">
    <property type="term" value="F:metal ion binding"/>
    <property type="evidence" value="ECO:0007669"/>
    <property type="project" value="UniProtKB-KW"/>
</dbReference>
<evidence type="ECO:0000256" key="2">
    <source>
        <dbReference type="ARBA" id="ARBA00022448"/>
    </source>
</evidence>
<feature type="transmembrane region" description="Helical" evidence="10">
    <location>
        <begin position="152"/>
        <end position="177"/>
    </location>
</feature>
<feature type="transmembrane region" description="Helical" evidence="10">
    <location>
        <begin position="311"/>
        <end position="330"/>
    </location>
</feature>
<organism evidence="12">
    <name type="scientific">Caenorhabditis brenneri</name>
    <name type="common">Nematode worm</name>
    <dbReference type="NCBI Taxonomy" id="135651"/>
    <lineage>
        <taxon>Eukaryota</taxon>
        <taxon>Metazoa</taxon>
        <taxon>Ecdysozoa</taxon>
        <taxon>Nematoda</taxon>
        <taxon>Chromadorea</taxon>
        <taxon>Rhabditida</taxon>
        <taxon>Rhabditina</taxon>
        <taxon>Rhabditomorpha</taxon>
        <taxon>Rhabditoidea</taxon>
        <taxon>Rhabditidae</taxon>
        <taxon>Peloderinae</taxon>
        <taxon>Caenorhabditis</taxon>
    </lineage>
</organism>
<keyword evidence="4" id="KW-0769">Symport</keyword>
<evidence type="ECO:0000256" key="3">
    <source>
        <dbReference type="ARBA" id="ARBA00022692"/>
    </source>
</evidence>